<dbReference type="EMBL" id="AXZG01000014">
    <property type="protein sequence ID" value="ERT67229.1"/>
    <property type="molecule type" value="Genomic_DNA"/>
</dbReference>
<dbReference type="Proteomes" id="UP000017174">
    <property type="component" value="Unassembled WGS sequence"/>
</dbReference>
<reference evidence="2 3" key="1">
    <citation type="submission" date="2013-08" db="EMBL/GenBank/DDBJ databases">
        <authorList>
            <person name="Weinstock G."/>
            <person name="Sodergren E."/>
            <person name="Wylie T."/>
            <person name="Fulton L."/>
            <person name="Fulton R."/>
            <person name="Fronick C."/>
            <person name="O'Laughlin M."/>
            <person name="Godfrey J."/>
            <person name="Miner T."/>
            <person name="Herter B."/>
            <person name="Appelbaum E."/>
            <person name="Cordes M."/>
            <person name="Lek S."/>
            <person name="Wollam A."/>
            <person name="Pepin K.H."/>
            <person name="Palsikar V.B."/>
            <person name="Mitreva M."/>
            <person name="Wilson R.K."/>
        </authorList>
    </citation>
    <scope>NUCLEOTIDE SEQUENCE [LARGE SCALE GENOMIC DNA]</scope>
    <source>
        <strain evidence="2 3">F0184</strain>
    </source>
</reference>
<feature type="transmembrane region" description="Helical" evidence="1">
    <location>
        <begin position="43"/>
        <end position="66"/>
    </location>
</feature>
<sequence>MSIVHKDNQGKQSRRQELPLSLWVFALATFVLALPRIGDGRILPIDLTTSSILGTVLIVCGFWMMYREHKKSSAQKDNSHNQ</sequence>
<evidence type="ECO:0000256" key="1">
    <source>
        <dbReference type="SAM" id="Phobius"/>
    </source>
</evidence>
<evidence type="ECO:0000313" key="3">
    <source>
        <dbReference type="Proteomes" id="UP000017174"/>
    </source>
</evidence>
<proteinExistence type="predicted"/>
<dbReference type="HOGENOM" id="CLU_2556170_0_0_11"/>
<gene>
    <name evidence="2" type="ORF">HMPREF0742_00473</name>
</gene>
<name>U7V7X6_9MICC</name>
<comment type="caution">
    <text evidence="2">The sequence shown here is derived from an EMBL/GenBank/DDBJ whole genome shotgun (WGS) entry which is preliminary data.</text>
</comment>
<dbReference type="PATRIC" id="fig|888019.4.peg.408"/>
<accession>U7V7X6</accession>
<keyword evidence="1" id="KW-0472">Membrane</keyword>
<feature type="transmembrane region" description="Helical" evidence="1">
    <location>
        <begin position="20"/>
        <end position="37"/>
    </location>
</feature>
<protein>
    <submittedName>
        <fullName evidence="2">Uncharacterized protein</fullName>
    </submittedName>
</protein>
<organism evidence="2 3">
    <name type="scientific">Rothia aeria F0184</name>
    <dbReference type="NCBI Taxonomy" id="888019"/>
    <lineage>
        <taxon>Bacteria</taxon>
        <taxon>Bacillati</taxon>
        <taxon>Actinomycetota</taxon>
        <taxon>Actinomycetes</taxon>
        <taxon>Micrococcales</taxon>
        <taxon>Micrococcaceae</taxon>
        <taxon>Rothia</taxon>
    </lineage>
</organism>
<dbReference type="AlphaFoldDB" id="U7V7X6"/>
<keyword evidence="1" id="KW-0812">Transmembrane</keyword>
<evidence type="ECO:0000313" key="2">
    <source>
        <dbReference type="EMBL" id="ERT67229.1"/>
    </source>
</evidence>
<dbReference type="RefSeq" id="WP_023133135.1">
    <property type="nucleotide sequence ID" value="NZ_KI518039.1"/>
</dbReference>
<keyword evidence="1" id="KW-1133">Transmembrane helix</keyword>